<name>A0A345YIM4_9SPHN</name>
<dbReference type="Gene3D" id="2.40.128.260">
    <property type="entry name" value="Type IV secretion system, VirB10/TraB/TrbI"/>
    <property type="match status" value="1"/>
</dbReference>
<feature type="region of interest" description="Disordered" evidence="6">
    <location>
        <begin position="235"/>
        <end position="264"/>
    </location>
</feature>
<organism evidence="8 9">
    <name type="scientific">Erythrobacter aureus</name>
    <dbReference type="NCBI Taxonomy" id="2182384"/>
    <lineage>
        <taxon>Bacteria</taxon>
        <taxon>Pseudomonadati</taxon>
        <taxon>Pseudomonadota</taxon>
        <taxon>Alphaproteobacteria</taxon>
        <taxon>Sphingomonadales</taxon>
        <taxon>Erythrobacteraceae</taxon>
        <taxon>Erythrobacter/Porphyrobacter group</taxon>
        <taxon>Erythrobacter</taxon>
    </lineage>
</organism>
<dbReference type="Proteomes" id="UP000254508">
    <property type="component" value="Plasmid unnamed"/>
</dbReference>
<geneLocation type="plasmid" evidence="8 9">
    <name>unnamed</name>
</geneLocation>
<feature type="region of interest" description="Disordered" evidence="6">
    <location>
        <begin position="170"/>
        <end position="216"/>
    </location>
</feature>
<dbReference type="Pfam" id="PF03743">
    <property type="entry name" value="TrbI"/>
    <property type="match status" value="1"/>
</dbReference>
<dbReference type="AlphaFoldDB" id="A0A345YIM4"/>
<dbReference type="RefSeq" id="WP_115418089.1">
    <property type="nucleotide sequence ID" value="NZ_CP031358.1"/>
</dbReference>
<keyword evidence="8" id="KW-0614">Plasmid</keyword>
<keyword evidence="4 7" id="KW-1133">Transmembrane helix</keyword>
<feature type="compositionally biased region" description="Polar residues" evidence="6">
    <location>
        <begin position="519"/>
        <end position="529"/>
    </location>
</feature>
<dbReference type="CDD" id="cd16429">
    <property type="entry name" value="VirB10"/>
    <property type="match status" value="1"/>
</dbReference>
<dbReference type="KEGG" id="err:DVR09_15075"/>
<evidence type="ECO:0000256" key="5">
    <source>
        <dbReference type="ARBA" id="ARBA00023136"/>
    </source>
</evidence>
<accession>A0A345YIM4</accession>
<evidence type="ECO:0000313" key="9">
    <source>
        <dbReference type="Proteomes" id="UP000254508"/>
    </source>
</evidence>
<feature type="region of interest" description="Disordered" evidence="6">
    <location>
        <begin position="467"/>
        <end position="529"/>
    </location>
</feature>
<evidence type="ECO:0000256" key="7">
    <source>
        <dbReference type="SAM" id="Phobius"/>
    </source>
</evidence>
<evidence type="ECO:0000313" key="8">
    <source>
        <dbReference type="EMBL" id="AXK43776.1"/>
    </source>
</evidence>
<evidence type="ECO:0000256" key="2">
    <source>
        <dbReference type="ARBA" id="ARBA00010265"/>
    </source>
</evidence>
<feature type="compositionally biased region" description="Polar residues" evidence="6">
    <location>
        <begin position="482"/>
        <end position="503"/>
    </location>
</feature>
<comment type="similarity">
    <text evidence="2">Belongs to the TrbI/VirB10 family.</text>
</comment>
<dbReference type="EMBL" id="CP031358">
    <property type="protein sequence ID" value="AXK43776.1"/>
    <property type="molecule type" value="Genomic_DNA"/>
</dbReference>
<keyword evidence="5 7" id="KW-0472">Membrane</keyword>
<keyword evidence="3 7" id="KW-0812">Transmembrane</keyword>
<evidence type="ECO:0000256" key="1">
    <source>
        <dbReference type="ARBA" id="ARBA00004167"/>
    </source>
</evidence>
<evidence type="ECO:0008006" key="10">
    <source>
        <dbReference type="Google" id="ProtNLM"/>
    </source>
</evidence>
<feature type="transmembrane region" description="Helical" evidence="7">
    <location>
        <begin position="12"/>
        <end position="32"/>
    </location>
</feature>
<gene>
    <name evidence="8" type="ORF">DVR09_15075</name>
</gene>
<protein>
    <recommendedName>
        <fullName evidence="10">TrbI/VirB10 family protein</fullName>
    </recommendedName>
</protein>
<dbReference type="InterPro" id="IPR005498">
    <property type="entry name" value="T4SS_VirB10/TraB/TrbI"/>
</dbReference>
<dbReference type="InterPro" id="IPR042217">
    <property type="entry name" value="T4SS_VirB10/TrbI"/>
</dbReference>
<dbReference type="GO" id="GO:0016020">
    <property type="term" value="C:membrane"/>
    <property type="evidence" value="ECO:0007669"/>
    <property type="project" value="UniProtKB-SubCell"/>
</dbReference>
<keyword evidence="9" id="KW-1185">Reference proteome</keyword>
<evidence type="ECO:0000256" key="4">
    <source>
        <dbReference type="ARBA" id="ARBA00022989"/>
    </source>
</evidence>
<evidence type="ECO:0000256" key="3">
    <source>
        <dbReference type="ARBA" id="ARBA00022692"/>
    </source>
</evidence>
<dbReference type="OrthoDB" id="9807354at2"/>
<evidence type="ECO:0000256" key="6">
    <source>
        <dbReference type="SAM" id="MobiDB-lite"/>
    </source>
</evidence>
<reference evidence="8 9" key="1">
    <citation type="submission" date="2018-07" db="EMBL/GenBank/DDBJ databases">
        <title>Genome sequence of Erythrobacter strain YH-07, an antagonistic bacterium isolated from Yellow Sea.</title>
        <authorList>
            <person name="Tang T."/>
            <person name="Liu Q."/>
            <person name="Sun X."/>
        </authorList>
    </citation>
    <scope>NUCLEOTIDE SEQUENCE [LARGE SCALE GENOMIC DNA]</scope>
    <source>
        <strain evidence="8 9">YH-07</strain>
        <plasmid evidence="8 9">unnamed</plasmid>
    </source>
</reference>
<sequence>MKLTDKQKKTLTISSVVGGGVIALGGLMWVIFASGDSSGSGTTLENNTPTLSSTTNHPGDVSIFPQQIAMTAGPDGVETGTATITAMYHDFNTTSIQMRGDPRLKWESDCIKIGQTLPANESCEVRISYGKSYAAAATDSMIVPQIVVVGNSRTAGGDAKPVEASATIGTALPSGAPVDGVGDMLTSSGEGVDPYGPAPAAPPVDYSQAPAQPVQPSLTPREQFLLARRQAVFSGANPRSAAPHASRRGGGWDELDIPTSTSSMPHDMTRVVTMDRVITAALVRPYDSRSSQQVVAQVDRNVYGGHGRTILIPRGSKLIGIAQGGAERVGISWTQLIRPDGARFVIEAESGDAMGQAGVPGKINNRLLKRYGSILLGTTLNAGVARIFDAEETASDGDLSQPARNNGAIISDIVRADLEKIVNDIVQRNSKVLPIVTVPAGTRITVIPTMDLVLRPASRREVQAMSYPRAQNAGAAAPTYTARDTSGQQQNGSSITFSESAGNYTGGGPNDLPPREAPPTSSTPPWESN</sequence>
<proteinExistence type="inferred from homology"/>
<comment type="subcellular location">
    <subcellularLocation>
        <location evidence="1">Membrane</location>
        <topology evidence="1">Single-pass membrane protein</topology>
    </subcellularLocation>
</comment>